<dbReference type="RefSeq" id="WP_126778969.1">
    <property type="nucleotide sequence ID" value="NZ_CP177121.1"/>
</dbReference>
<dbReference type="GeneID" id="98567822"/>
<sequence length="342" mass="40966">MNFLEQLRKHFGFSKSYITKDICNVRTYDKFSNNLMDAPLKFIFDIADHYGMSPDEIYHENQINLLINAKAETDLFRLRSIEMINYANTIERTDNKEKEQELLKLLEDFSHFSELKFKNPKYLNIYVLYNNYFSTEIFHKFPRIDFHTLKTQLRPIDEKQILEIEEYYWNRKKNGTAITTISDLQVFNNLFINLDLPIETFQQIDHYFLSELTDKDESELLWMSQAKRYCYLTILSNYVQYCIHNKFYEHGQSQIAFFNLLPQSFKDTDIKIGMKIFELILDFYLNKNYDSYLEINSYSQFLMEFANPDYAKSIRSLIITVLDNDHRDNSSPNNSFTNSTSK</sequence>
<dbReference type="EMBL" id="NGJU01000006">
    <property type="protein sequence ID" value="RST96691.1"/>
    <property type="molecule type" value="Genomic_DNA"/>
</dbReference>
<protein>
    <recommendedName>
        <fullName evidence="3">Transcriptional regulator</fullName>
    </recommendedName>
</protein>
<proteinExistence type="predicted"/>
<reference evidence="1 2" key="1">
    <citation type="submission" date="2017-05" db="EMBL/GenBank/DDBJ databases">
        <title>Vagococcus spp. assemblies.</title>
        <authorList>
            <person name="Gulvik C.A."/>
        </authorList>
    </citation>
    <scope>NUCLEOTIDE SEQUENCE [LARGE SCALE GENOMIC DNA]</scope>
    <source>
        <strain evidence="1 2">NCFB 2777</strain>
    </source>
</reference>
<comment type="caution">
    <text evidence="1">The sequence shown here is derived from an EMBL/GenBank/DDBJ whole genome shotgun (WGS) entry which is preliminary data.</text>
</comment>
<dbReference type="Proteomes" id="UP000287239">
    <property type="component" value="Unassembled WGS sequence"/>
</dbReference>
<dbReference type="Gene3D" id="1.25.40.400">
    <property type="match status" value="1"/>
</dbReference>
<organism evidence="1 2">
    <name type="scientific">Vagococcus salmoninarum</name>
    <dbReference type="NCBI Taxonomy" id="2739"/>
    <lineage>
        <taxon>Bacteria</taxon>
        <taxon>Bacillati</taxon>
        <taxon>Bacillota</taxon>
        <taxon>Bacilli</taxon>
        <taxon>Lactobacillales</taxon>
        <taxon>Enterococcaceae</taxon>
        <taxon>Vagococcus</taxon>
    </lineage>
</organism>
<evidence type="ECO:0008006" key="3">
    <source>
        <dbReference type="Google" id="ProtNLM"/>
    </source>
</evidence>
<evidence type="ECO:0000313" key="1">
    <source>
        <dbReference type="EMBL" id="RST96691.1"/>
    </source>
</evidence>
<gene>
    <name evidence="1" type="ORF">CBF35_05520</name>
</gene>
<dbReference type="AlphaFoldDB" id="A0A429ZSP9"/>
<keyword evidence="2" id="KW-1185">Reference proteome</keyword>
<evidence type="ECO:0000313" key="2">
    <source>
        <dbReference type="Proteomes" id="UP000287239"/>
    </source>
</evidence>
<name>A0A429ZSP9_9ENTE</name>
<accession>A0A429ZSP9</accession>